<feature type="transmembrane region" description="Helical" evidence="8">
    <location>
        <begin position="210"/>
        <end position="230"/>
    </location>
</feature>
<gene>
    <name evidence="10" type="ORF">D1222_15080</name>
</gene>
<dbReference type="EMBL" id="QWGA01000008">
    <property type="protein sequence ID" value="RIJ27699.1"/>
    <property type="molecule type" value="Genomic_DNA"/>
</dbReference>
<dbReference type="InterPro" id="IPR035906">
    <property type="entry name" value="MetI-like_sf"/>
</dbReference>
<comment type="similarity">
    <text evidence="8">Belongs to the binding-protein-dependent transport system permease family.</text>
</comment>
<dbReference type="SUPFAM" id="SSF161098">
    <property type="entry name" value="MetI-like"/>
    <property type="match status" value="1"/>
</dbReference>
<evidence type="ECO:0000256" key="6">
    <source>
        <dbReference type="ARBA" id="ARBA00035642"/>
    </source>
</evidence>
<evidence type="ECO:0000313" key="10">
    <source>
        <dbReference type="EMBL" id="RIJ27699.1"/>
    </source>
</evidence>
<keyword evidence="11" id="KW-1185">Reference proteome</keyword>
<evidence type="ECO:0000256" key="4">
    <source>
        <dbReference type="ARBA" id="ARBA00022989"/>
    </source>
</evidence>
<evidence type="ECO:0000256" key="5">
    <source>
        <dbReference type="ARBA" id="ARBA00023136"/>
    </source>
</evidence>
<feature type="domain" description="ABC transmembrane type-1" evidence="9">
    <location>
        <begin position="16"/>
        <end position="197"/>
    </location>
</feature>
<evidence type="ECO:0000256" key="3">
    <source>
        <dbReference type="ARBA" id="ARBA00022692"/>
    </source>
</evidence>
<keyword evidence="3 8" id="KW-0812">Transmembrane</keyword>
<comment type="caution">
    <text evidence="10">The sequence shown here is derived from an EMBL/GenBank/DDBJ whole genome shotgun (WGS) entry which is preliminary data.</text>
</comment>
<comment type="similarity">
    <text evidence="7">In the N-terminal section; belongs to the binding-protein-dependent transport system permease family.</text>
</comment>
<dbReference type="Gene3D" id="3.40.190.10">
    <property type="entry name" value="Periplasmic binding protein-like II"/>
    <property type="match status" value="1"/>
</dbReference>
<dbReference type="InterPro" id="IPR000515">
    <property type="entry name" value="MetI-like"/>
</dbReference>
<dbReference type="RefSeq" id="WP_119455076.1">
    <property type="nucleotide sequence ID" value="NZ_QWGA01000008.1"/>
</dbReference>
<evidence type="ECO:0000256" key="2">
    <source>
        <dbReference type="ARBA" id="ARBA00022448"/>
    </source>
</evidence>
<evidence type="ECO:0000256" key="8">
    <source>
        <dbReference type="RuleBase" id="RU363032"/>
    </source>
</evidence>
<evidence type="ECO:0000256" key="7">
    <source>
        <dbReference type="ARBA" id="ARBA00035652"/>
    </source>
</evidence>
<protein>
    <submittedName>
        <fullName evidence="10">ABC transporter permease subunit</fullName>
    </submittedName>
</protein>
<dbReference type="Gene3D" id="3.40.190.120">
    <property type="entry name" value="Osmoprotection protein (prox), domain 2"/>
    <property type="match status" value="1"/>
</dbReference>
<sequence>MSGFLAEEFAAFPANYSGHLKLALGALATGLLVSIPAGILAARQKYVAGPALATASVIQTIPGIALLALMVPLMGGMIGFWPAFVALSLYSILPMLRNTIVGLRGVDEDVREAALAVGMTARQRLREVDLPLAAPVIVAGLRTASAWVVGTATLSTPVGARSLGNYIFQGLQTRNWTAVLFGCLVSAALALALDQIIAQFEKSASERKRSHAIAGVVGLVLIILPTLLVFSPQRAGPATSPSSGAEVADSGNALPLEGQTVTVASKGFTEQYILADILRRTLEAQGAEVRIREGLGTTVAFDALAANSVDIYVDYTGTVWASLMEREEPAQRADMYAQVSAWLLEEHGVLSAGKLGFENAYAFATSPETAEAYDLETIGDLPGTPLSIASDPEFFGRPEWTRTRDTYGLESLSPRSMDSAFMYDAVRRGEVGLITAYTTDGRIDAFNLVLLEDTLSVLPPYDAFMLVGPDARENTALLNVLGSLEGEISTERMRKANSRVDLERQSTTEAGAWLYEQIFPAD</sequence>
<dbReference type="GO" id="GO:0031460">
    <property type="term" value="P:glycine betaine transport"/>
    <property type="evidence" value="ECO:0007669"/>
    <property type="project" value="TreeGrafter"/>
</dbReference>
<evidence type="ECO:0000313" key="11">
    <source>
        <dbReference type="Proteomes" id="UP000265845"/>
    </source>
</evidence>
<keyword evidence="2 8" id="KW-0813">Transport</keyword>
<dbReference type="InterPro" id="IPR051204">
    <property type="entry name" value="ABC_transp_perm/SBD"/>
</dbReference>
<dbReference type="OrthoDB" id="9781705at2"/>
<dbReference type="Pfam" id="PF00528">
    <property type="entry name" value="BPD_transp_1"/>
    <property type="match status" value="1"/>
</dbReference>
<dbReference type="PROSITE" id="PS50928">
    <property type="entry name" value="ABC_TM1"/>
    <property type="match status" value="1"/>
</dbReference>
<organism evidence="10 11">
    <name type="scientific">Henriciella algicola</name>
    <dbReference type="NCBI Taxonomy" id="1608422"/>
    <lineage>
        <taxon>Bacteria</taxon>
        <taxon>Pseudomonadati</taxon>
        <taxon>Pseudomonadota</taxon>
        <taxon>Alphaproteobacteria</taxon>
        <taxon>Hyphomonadales</taxon>
        <taxon>Hyphomonadaceae</taxon>
        <taxon>Henriciella</taxon>
    </lineage>
</organism>
<dbReference type="PANTHER" id="PTHR30177:SF4">
    <property type="entry name" value="OSMOPROTECTANT IMPORT PERMEASE PROTEIN OSMW"/>
    <property type="match status" value="1"/>
</dbReference>
<dbReference type="Pfam" id="PF04069">
    <property type="entry name" value="OpuAC"/>
    <property type="match status" value="1"/>
</dbReference>
<name>A0A399RDU7_9PROT</name>
<evidence type="ECO:0000256" key="1">
    <source>
        <dbReference type="ARBA" id="ARBA00004651"/>
    </source>
</evidence>
<evidence type="ECO:0000259" key="9">
    <source>
        <dbReference type="PROSITE" id="PS50928"/>
    </source>
</evidence>
<comment type="subcellular location">
    <subcellularLocation>
        <location evidence="1 8">Cell membrane</location>
        <topology evidence="1 8">Multi-pass membrane protein</topology>
    </subcellularLocation>
</comment>
<dbReference type="PANTHER" id="PTHR30177">
    <property type="entry name" value="GLYCINE BETAINE/L-PROLINE TRANSPORT SYSTEM PERMEASE PROTEIN PROW"/>
    <property type="match status" value="1"/>
</dbReference>
<reference evidence="10 11" key="1">
    <citation type="submission" date="2018-08" db="EMBL/GenBank/DDBJ databases">
        <title>Henriciella mobilis sp. nov., isolated from seawater.</title>
        <authorList>
            <person name="Cheng H."/>
            <person name="Wu Y.-H."/>
            <person name="Xu X.-W."/>
            <person name="Guo L.-L."/>
        </authorList>
    </citation>
    <scope>NUCLEOTIDE SEQUENCE [LARGE SCALE GENOMIC DNA]</scope>
    <source>
        <strain evidence="10 11">CCUG67844</strain>
    </source>
</reference>
<feature type="transmembrane region" description="Helical" evidence="8">
    <location>
        <begin position="20"/>
        <end position="40"/>
    </location>
</feature>
<dbReference type="GO" id="GO:0043190">
    <property type="term" value="C:ATP-binding cassette (ABC) transporter complex"/>
    <property type="evidence" value="ECO:0007669"/>
    <property type="project" value="InterPro"/>
</dbReference>
<accession>A0A399RDU7</accession>
<dbReference type="GO" id="GO:0022857">
    <property type="term" value="F:transmembrane transporter activity"/>
    <property type="evidence" value="ECO:0007669"/>
    <property type="project" value="InterPro"/>
</dbReference>
<dbReference type="InterPro" id="IPR007210">
    <property type="entry name" value="ABC_Gly_betaine_transp_sub-bd"/>
</dbReference>
<dbReference type="CDD" id="cd06261">
    <property type="entry name" value="TM_PBP2"/>
    <property type="match status" value="1"/>
</dbReference>
<dbReference type="AlphaFoldDB" id="A0A399RDU7"/>
<feature type="transmembrane region" description="Helical" evidence="8">
    <location>
        <begin position="176"/>
        <end position="198"/>
    </location>
</feature>
<keyword evidence="5 8" id="KW-0472">Membrane</keyword>
<comment type="similarity">
    <text evidence="6">In the C-terminal section; belongs to the OsmX family.</text>
</comment>
<dbReference type="Proteomes" id="UP000265845">
    <property type="component" value="Unassembled WGS sequence"/>
</dbReference>
<dbReference type="Gene3D" id="1.10.3720.10">
    <property type="entry name" value="MetI-like"/>
    <property type="match status" value="1"/>
</dbReference>
<dbReference type="SUPFAM" id="SSF53850">
    <property type="entry name" value="Periplasmic binding protein-like II"/>
    <property type="match status" value="1"/>
</dbReference>
<proteinExistence type="inferred from homology"/>
<keyword evidence="4 8" id="KW-1133">Transmembrane helix</keyword>